<keyword evidence="2" id="KW-1133">Transmembrane helix</keyword>
<evidence type="ECO:0000256" key="1">
    <source>
        <dbReference type="SAM" id="MobiDB-lite"/>
    </source>
</evidence>
<name>A0ABV8FP96_9ACTN</name>
<dbReference type="RefSeq" id="WP_378533310.1">
    <property type="nucleotide sequence ID" value="NZ_JBHSBH010000008.1"/>
</dbReference>
<organism evidence="4 5">
    <name type="scientific">Nocardiopsis sediminis</name>
    <dbReference type="NCBI Taxonomy" id="1778267"/>
    <lineage>
        <taxon>Bacteria</taxon>
        <taxon>Bacillati</taxon>
        <taxon>Actinomycetota</taxon>
        <taxon>Actinomycetes</taxon>
        <taxon>Streptosporangiales</taxon>
        <taxon>Nocardiopsidaceae</taxon>
        <taxon>Nocardiopsis</taxon>
    </lineage>
</organism>
<sequence length="301" mass="31150">MGGYTHGTGPDTAADGTGVGRPGFLGREFLEIGTLLFAAGAAHLLVLALGHSDFGAPTLVGVGAALIIVSSFHRWRRHRTHTHAADPAESAGRADALRGAGRDAPADPFPRSAARHGPERLWRMRVGVSDVPGGLAALTAQLARLGVDIRLLHVHPGGGDEAIDEFYASVPSDVEAERLRAALVRAGGRDAVIEPADAHELSDTASRALSLAAGLIAGTATLPRSLLSLSGARDVEHHAAAPPGMTADELSGERMAVTSPEGGVLVLSRPGMPFTAVEFARCRALADVAGSLHSRLHPDRH</sequence>
<feature type="transmembrane region" description="Helical" evidence="2">
    <location>
        <begin position="54"/>
        <end position="72"/>
    </location>
</feature>
<proteinExistence type="predicted"/>
<keyword evidence="2" id="KW-0812">Transmembrane</keyword>
<dbReference type="Proteomes" id="UP001595847">
    <property type="component" value="Unassembled WGS sequence"/>
</dbReference>
<dbReference type="EMBL" id="JBHSBH010000008">
    <property type="protein sequence ID" value="MFC3996868.1"/>
    <property type="molecule type" value="Genomic_DNA"/>
</dbReference>
<keyword evidence="2" id="KW-0472">Membrane</keyword>
<keyword evidence="5" id="KW-1185">Reference proteome</keyword>
<comment type="caution">
    <text evidence="4">The sequence shown here is derived from an EMBL/GenBank/DDBJ whole genome shotgun (WGS) entry which is preliminary data.</text>
</comment>
<dbReference type="SUPFAM" id="SSF55021">
    <property type="entry name" value="ACT-like"/>
    <property type="match status" value="1"/>
</dbReference>
<dbReference type="InterPro" id="IPR045865">
    <property type="entry name" value="ACT-like_dom_sf"/>
</dbReference>
<evidence type="ECO:0000313" key="5">
    <source>
        <dbReference type="Proteomes" id="UP001595847"/>
    </source>
</evidence>
<feature type="domain" description="ACT" evidence="3">
    <location>
        <begin position="123"/>
        <end position="206"/>
    </location>
</feature>
<evidence type="ECO:0000259" key="3">
    <source>
        <dbReference type="PROSITE" id="PS51671"/>
    </source>
</evidence>
<gene>
    <name evidence="4" type="ORF">ACFOVU_13140</name>
</gene>
<accession>A0ABV8FP96</accession>
<feature type="region of interest" description="Disordered" evidence="1">
    <location>
        <begin position="80"/>
        <end position="114"/>
    </location>
</feature>
<evidence type="ECO:0000313" key="4">
    <source>
        <dbReference type="EMBL" id="MFC3996868.1"/>
    </source>
</evidence>
<dbReference type="InterPro" id="IPR002912">
    <property type="entry name" value="ACT_dom"/>
</dbReference>
<dbReference type="CDD" id="cd02116">
    <property type="entry name" value="ACT"/>
    <property type="match status" value="1"/>
</dbReference>
<reference evidence="5" key="1">
    <citation type="journal article" date="2019" name="Int. J. Syst. Evol. Microbiol.">
        <title>The Global Catalogue of Microorganisms (GCM) 10K type strain sequencing project: providing services to taxonomists for standard genome sequencing and annotation.</title>
        <authorList>
            <consortium name="The Broad Institute Genomics Platform"/>
            <consortium name="The Broad Institute Genome Sequencing Center for Infectious Disease"/>
            <person name="Wu L."/>
            <person name="Ma J."/>
        </authorList>
    </citation>
    <scope>NUCLEOTIDE SEQUENCE [LARGE SCALE GENOMIC DNA]</scope>
    <source>
        <strain evidence="5">TBRC 1826</strain>
    </source>
</reference>
<evidence type="ECO:0000256" key="2">
    <source>
        <dbReference type="SAM" id="Phobius"/>
    </source>
</evidence>
<dbReference type="PROSITE" id="PS51671">
    <property type="entry name" value="ACT"/>
    <property type="match status" value="1"/>
</dbReference>
<protein>
    <submittedName>
        <fullName evidence="4">Amino acid-binding protein</fullName>
    </submittedName>
</protein>